<dbReference type="FunFam" id="3.40.50.720:FF:000115">
    <property type="entry name" value="3-oxoacyl-[acyl-carrier-protein] reductase FabG"/>
    <property type="match status" value="1"/>
</dbReference>
<dbReference type="GO" id="GO:0004316">
    <property type="term" value="F:3-oxoacyl-[acyl-carrier-protein] reductase (NADPH) activity"/>
    <property type="evidence" value="ECO:0007669"/>
    <property type="project" value="UniProtKB-EC"/>
</dbReference>
<name>A0A3B0W0Q3_9ZZZZ</name>
<dbReference type="EC" id="1.1.1.100" evidence="5"/>
<dbReference type="InterPro" id="IPR011284">
    <property type="entry name" value="3oxo_ACP_reduc"/>
</dbReference>
<dbReference type="NCBIfam" id="NF004200">
    <property type="entry name" value="PRK05653.1-5"/>
    <property type="match status" value="1"/>
</dbReference>
<dbReference type="GO" id="GO:0006633">
    <property type="term" value="P:fatty acid biosynthetic process"/>
    <property type="evidence" value="ECO:0007669"/>
    <property type="project" value="InterPro"/>
</dbReference>
<keyword evidence="3 5" id="KW-0560">Oxidoreductase</keyword>
<dbReference type="InterPro" id="IPR020904">
    <property type="entry name" value="Sc_DH/Rdtase_CS"/>
</dbReference>
<proteinExistence type="inferred from homology"/>
<dbReference type="Pfam" id="PF13561">
    <property type="entry name" value="adh_short_C2"/>
    <property type="match status" value="1"/>
</dbReference>
<comment type="similarity">
    <text evidence="1">Belongs to the short-chain dehydrogenases/reductases (SDR) family.</text>
</comment>
<dbReference type="Gene3D" id="3.40.50.720">
    <property type="entry name" value="NAD(P)-binding Rossmann-like Domain"/>
    <property type="match status" value="1"/>
</dbReference>
<sequence length="249" mass="26021">MSSLAGKVAVVTGASRGIGRAIAQDLAANGAKIIINYNASSDAAQEVVSAIEANGGEATAVQADVSQFDAAQALIKAAIDTYGQIDILVNNAGTTRDTLLLAMKEDQWDAVIDINLKSVFNCCKAAVRPMMRRKKGGRIINISSVVALIGQGGQTNYAASKAGIIGFSKSLAKEIGSRKITVNVITPGFFPTALTEVLDDELVNETKKLIPLGRWGELPEVAYLVSFLASDKAAYMTGQVISVDGGIAM</sequence>
<reference evidence="5" key="1">
    <citation type="submission" date="2018-06" db="EMBL/GenBank/DDBJ databases">
        <authorList>
            <person name="Zhirakovskaya E."/>
        </authorList>
    </citation>
    <scope>NUCLEOTIDE SEQUENCE</scope>
</reference>
<dbReference type="InterPro" id="IPR050259">
    <property type="entry name" value="SDR"/>
</dbReference>
<evidence type="ECO:0000259" key="4">
    <source>
        <dbReference type="SMART" id="SM00822"/>
    </source>
</evidence>
<dbReference type="CDD" id="cd05333">
    <property type="entry name" value="BKR_SDR_c"/>
    <property type="match status" value="1"/>
</dbReference>
<dbReference type="PANTHER" id="PTHR42879:SF2">
    <property type="entry name" value="3-OXOACYL-[ACYL-CARRIER-PROTEIN] REDUCTASE FABG"/>
    <property type="match status" value="1"/>
</dbReference>
<dbReference type="SMART" id="SM00822">
    <property type="entry name" value="PKS_KR"/>
    <property type="match status" value="1"/>
</dbReference>
<evidence type="ECO:0000313" key="5">
    <source>
        <dbReference type="EMBL" id="VAW37194.1"/>
    </source>
</evidence>
<dbReference type="InterPro" id="IPR057326">
    <property type="entry name" value="KR_dom"/>
</dbReference>
<dbReference type="PROSITE" id="PS00061">
    <property type="entry name" value="ADH_SHORT"/>
    <property type="match status" value="1"/>
</dbReference>
<dbReference type="EMBL" id="UOEU01000656">
    <property type="protein sequence ID" value="VAW37194.1"/>
    <property type="molecule type" value="Genomic_DNA"/>
</dbReference>
<organism evidence="5">
    <name type="scientific">hydrothermal vent metagenome</name>
    <dbReference type="NCBI Taxonomy" id="652676"/>
    <lineage>
        <taxon>unclassified sequences</taxon>
        <taxon>metagenomes</taxon>
        <taxon>ecological metagenomes</taxon>
    </lineage>
</organism>
<feature type="domain" description="Ketoreductase" evidence="4">
    <location>
        <begin position="7"/>
        <end position="188"/>
    </location>
</feature>
<protein>
    <submittedName>
        <fullName evidence="5">3-oxoacyl-[acyl-carrier protein] reductase</fullName>
        <ecNumber evidence="5">1.1.1.100</ecNumber>
    </submittedName>
</protein>
<dbReference type="PANTHER" id="PTHR42879">
    <property type="entry name" value="3-OXOACYL-(ACYL-CARRIER-PROTEIN) REDUCTASE"/>
    <property type="match status" value="1"/>
</dbReference>
<keyword evidence="2" id="KW-0521">NADP</keyword>
<evidence type="ECO:0000256" key="2">
    <source>
        <dbReference type="ARBA" id="ARBA00022857"/>
    </source>
</evidence>
<dbReference type="AlphaFoldDB" id="A0A3B0W0Q3"/>
<dbReference type="NCBIfam" id="NF009466">
    <property type="entry name" value="PRK12826.1-2"/>
    <property type="match status" value="1"/>
</dbReference>
<gene>
    <name evidence="5" type="ORF">MNBD_CHLOROFLEXI01-3514</name>
</gene>
<dbReference type="SUPFAM" id="SSF51735">
    <property type="entry name" value="NAD(P)-binding Rossmann-fold domains"/>
    <property type="match status" value="1"/>
</dbReference>
<dbReference type="InterPro" id="IPR002347">
    <property type="entry name" value="SDR_fam"/>
</dbReference>
<dbReference type="PRINTS" id="PR00080">
    <property type="entry name" value="SDRFAMILY"/>
</dbReference>
<accession>A0A3B0W0Q3</accession>
<dbReference type="NCBIfam" id="NF005559">
    <property type="entry name" value="PRK07231.1"/>
    <property type="match status" value="1"/>
</dbReference>
<evidence type="ECO:0000256" key="1">
    <source>
        <dbReference type="ARBA" id="ARBA00006484"/>
    </source>
</evidence>
<dbReference type="NCBIfam" id="TIGR01830">
    <property type="entry name" value="3oxo_ACP_reduc"/>
    <property type="match status" value="1"/>
</dbReference>
<dbReference type="InterPro" id="IPR036291">
    <property type="entry name" value="NAD(P)-bd_dom_sf"/>
</dbReference>
<dbReference type="GO" id="GO:0051287">
    <property type="term" value="F:NAD binding"/>
    <property type="evidence" value="ECO:0007669"/>
    <property type="project" value="InterPro"/>
</dbReference>
<evidence type="ECO:0000256" key="3">
    <source>
        <dbReference type="ARBA" id="ARBA00023002"/>
    </source>
</evidence>
<dbReference type="PRINTS" id="PR00081">
    <property type="entry name" value="GDHRDH"/>
</dbReference>